<protein>
    <submittedName>
        <fullName evidence="1">Uncharacterized protein</fullName>
    </submittedName>
</protein>
<reference evidence="1" key="1">
    <citation type="submission" date="2024-02" db="EMBL/GenBank/DDBJ databases">
        <title>Metagenome Assembled Genome of Zalaria obscura JY119.</title>
        <authorList>
            <person name="Vighnesh L."/>
            <person name="Jagadeeshwari U."/>
            <person name="Venkata Ramana C."/>
            <person name="Sasikala C."/>
        </authorList>
    </citation>
    <scope>NUCLEOTIDE SEQUENCE</scope>
    <source>
        <strain evidence="1">JY119</strain>
    </source>
</reference>
<comment type="caution">
    <text evidence="1">The sequence shown here is derived from an EMBL/GenBank/DDBJ whole genome shotgun (WGS) entry which is preliminary data.</text>
</comment>
<accession>A0ACC3SKN3</accession>
<evidence type="ECO:0000313" key="1">
    <source>
        <dbReference type="EMBL" id="KAK8217367.1"/>
    </source>
</evidence>
<sequence length="233" mass="26759">MPGYSGPSYSVFISSTSDPSVTERRPVTAREWDRAFENRHDFLPDYTLKGRARNNEVELWKNGAKRLRTDLESIGYTVQRYNASNPLSLEPGRLRSQRSAKQKLKDSLWSQLLNDHGEVPRALIAACDHDYLLICKMPVSLCEGPLPPTIKANGVDYPVIGCVVDNELELCVGEERLGRYLRKPGRGVDYRWHDFEDKLRREKEAERKREQRRRKKSRAKEKAGRSDSVVALS</sequence>
<dbReference type="EMBL" id="JAMKPW020000006">
    <property type="protein sequence ID" value="KAK8217367.1"/>
    <property type="molecule type" value="Genomic_DNA"/>
</dbReference>
<gene>
    <name evidence="1" type="ORF">M8818_001620</name>
</gene>
<dbReference type="Proteomes" id="UP001320706">
    <property type="component" value="Unassembled WGS sequence"/>
</dbReference>
<evidence type="ECO:0000313" key="2">
    <source>
        <dbReference type="Proteomes" id="UP001320706"/>
    </source>
</evidence>
<organism evidence="1 2">
    <name type="scientific">Zalaria obscura</name>
    <dbReference type="NCBI Taxonomy" id="2024903"/>
    <lineage>
        <taxon>Eukaryota</taxon>
        <taxon>Fungi</taxon>
        <taxon>Dikarya</taxon>
        <taxon>Ascomycota</taxon>
        <taxon>Pezizomycotina</taxon>
        <taxon>Dothideomycetes</taxon>
        <taxon>Dothideomycetidae</taxon>
        <taxon>Dothideales</taxon>
        <taxon>Zalariaceae</taxon>
        <taxon>Zalaria</taxon>
    </lineage>
</organism>
<keyword evidence="2" id="KW-1185">Reference proteome</keyword>
<name>A0ACC3SKN3_9PEZI</name>
<proteinExistence type="predicted"/>